<evidence type="ECO:0000256" key="1">
    <source>
        <dbReference type="ARBA" id="ARBA00004370"/>
    </source>
</evidence>
<reference evidence="5" key="2">
    <citation type="submission" date="2023-05" db="EMBL/GenBank/DDBJ databases">
        <authorList>
            <person name="Schelkunov M.I."/>
        </authorList>
    </citation>
    <scope>NUCLEOTIDE SEQUENCE</scope>
    <source>
        <strain evidence="5">Hsosn_3</strain>
        <tissue evidence="5">Leaf</tissue>
    </source>
</reference>
<keyword evidence="3" id="KW-1133">Transmembrane helix</keyword>
<dbReference type="Gene3D" id="3.40.50.1000">
    <property type="entry name" value="HAD superfamily/HAD-like"/>
    <property type="match status" value="1"/>
</dbReference>
<dbReference type="PANTHER" id="PTHR24092">
    <property type="entry name" value="PROBABLE PHOSPHOLIPID-TRANSPORTING ATPASE"/>
    <property type="match status" value="1"/>
</dbReference>
<dbReference type="SUPFAM" id="SSF81660">
    <property type="entry name" value="Metal cation-transporting ATPase, ATP-binding domain N"/>
    <property type="match status" value="1"/>
</dbReference>
<dbReference type="InterPro" id="IPR023299">
    <property type="entry name" value="ATPase_P-typ_cyto_dom_N"/>
</dbReference>
<keyword evidence="4" id="KW-0472">Membrane</keyword>
<keyword evidence="2" id="KW-0812">Transmembrane</keyword>
<comment type="subcellular location">
    <subcellularLocation>
        <location evidence="1">Membrane</location>
    </subcellularLocation>
</comment>
<reference evidence="5" key="1">
    <citation type="submission" date="2023-02" db="EMBL/GenBank/DDBJ databases">
        <title>Genome of toxic invasive species Heracleum sosnowskyi carries increased number of genes despite the absence of recent whole-genome duplications.</title>
        <authorList>
            <person name="Schelkunov M."/>
            <person name="Shtratnikova V."/>
            <person name="Makarenko M."/>
            <person name="Klepikova A."/>
            <person name="Omelchenko D."/>
            <person name="Novikova G."/>
            <person name="Obukhova E."/>
            <person name="Bogdanov V."/>
            <person name="Penin A."/>
            <person name="Logacheva M."/>
        </authorList>
    </citation>
    <scope>NUCLEOTIDE SEQUENCE</scope>
    <source>
        <strain evidence="5">Hsosn_3</strain>
        <tissue evidence="5">Leaf</tissue>
    </source>
</reference>
<dbReference type="GO" id="GO:0000166">
    <property type="term" value="F:nucleotide binding"/>
    <property type="evidence" value="ECO:0007669"/>
    <property type="project" value="InterPro"/>
</dbReference>
<organism evidence="5 6">
    <name type="scientific">Heracleum sosnowskyi</name>
    <dbReference type="NCBI Taxonomy" id="360622"/>
    <lineage>
        <taxon>Eukaryota</taxon>
        <taxon>Viridiplantae</taxon>
        <taxon>Streptophyta</taxon>
        <taxon>Embryophyta</taxon>
        <taxon>Tracheophyta</taxon>
        <taxon>Spermatophyta</taxon>
        <taxon>Magnoliopsida</taxon>
        <taxon>eudicotyledons</taxon>
        <taxon>Gunneridae</taxon>
        <taxon>Pentapetalae</taxon>
        <taxon>asterids</taxon>
        <taxon>campanulids</taxon>
        <taxon>Apiales</taxon>
        <taxon>Apiaceae</taxon>
        <taxon>Apioideae</taxon>
        <taxon>apioid superclade</taxon>
        <taxon>Tordylieae</taxon>
        <taxon>Tordyliinae</taxon>
        <taxon>Heracleum</taxon>
    </lineage>
</organism>
<dbReference type="EMBL" id="JAUIZM010000010">
    <property type="protein sequence ID" value="KAK1360281.1"/>
    <property type="molecule type" value="Genomic_DNA"/>
</dbReference>
<gene>
    <name evidence="5" type="ORF">POM88_044755</name>
</gene>
<evidence type="ECO:0000256" key="2">
    <source>
        <dbReference type="ARBA" id="ARBA00022692"/>
    </source>
</evidence>
<dbReference type="Gene3D" id="3.40.1110.10">
    <property type="entry name" value="Calcium-transporting ATPase, cytoplasmic domain N"/>
    <property type="match status" value="2"/>
</dbReference>
<dbReference type="PANTHER" id="PTHR24092:SF150">
    <property type="entry name" value="PHOSPHOLIPID-TRANSPORTING ATPASE"/>
    <property type="match status" value="1"/>
</dbReference>
<evidence type="ECO:0000256" key="3">
    <source>
        <dbReference type="ARBA" id="ARBA00022989"/>
    </source>
</evidence>
<keyword evidence="6" id="KW-1185">Reference proteome</keyword>
<dbReference type="SUPFAM" id="SSF56784">
    <property type="entry name" value="HAD-like"/>
    <property type="match status" value="1"/>
</dbReference>
<evidence type="ECO:0000313" key="5">
    <source>
        <dbReference type="EMBL" id="KAK1360281.1"/>
    </source>
</evidence>
<name>A0AAD8H5W5_9APIA</name>
<dbReference type="AlphaFoldDB" id="A0AAD8H5W5"/>
<dbReference type="PROSITE" id="PS00154">
    <property type="entry name" value="ATPASE_E1_E2"/>
    <property type="match status" value="1"/>
</dbReference>
<accession>A0AAD8H5W5</accession>
<evidence type="ECO:0000256" key="4">
    <source>
        <dbReference type="ARBA" id="ARBA00023136"/>
    </source>
</evidence>
<dbReference type="InterPro" id="IPR023214">
    <property type="entry name" value="HAD_sf"/>
</dbReference>
<dbReference type="Proteomes" id="UP001237642">
    <property type="component" value="Unassembled WGS sequence"/>
</dbReference>
<dbReference type="InterPro" id="IPR018303">
    <property type="entry name" value="ATPase_P-typ_P_site"/>
</dbReference>
<evidence type="ECO:0000313" key="6">
    <source>
        <dbReference type="Proteomes" id="UP001237642"/>
    </source>
</evidence>
<dbReference type="GO" id="GO:0140326">
    <property type="term" value="F:ATPase-coupled intramembrane lipid transporter activity"/>
    <property type="evidence" value="ECO:0007669"/>
    <property type="project" value="TreeGrafter"/>
</dbReference>
<protein>
    <submittedName>
        <fullName evidence="5">Phospholipid-transporting ATPase</fullName>
    </submittedName>
</protein>
<dbReference type="Pfam" id="PF13246">
    <property type="entry name" value="Cation_ATPase"/>
    <property type="match status" value="1"/>
</dbReference>
<sequence>MVYIPPGDQVYMILTSRLVWLLSSDHRSNSLAIPNTHLAFISIEVVKVLQAKFINNDMHMYDEETGTPAQARTSNLNEELGQVDTILSDKTGTLTCNQMEFLKAGTAYGISSSEVELAAAKQMAMDLDKQDHDFARTQLHNNDADVNNRRGFHSSEIELEQIVHSEDENRHKPLFEGFNFEDSRITNGNWSKEPHAELLLLFLRILAICHTAIPELIEETGSFSYEAESPDEGAFLVAARELGFEFCKRTQSSIFVRERHPISKEYVEREFKLLNLLDFTSKRKRMSVIVRYEDGQIFLFCKGADSIIFDRLSKQGSMFKEATTRHLNEYGEAGLRTLALAYKKIEEAEYSAWNEEFLRAKTSIGGDRETMLEHRTNYKKGCLSA</sequence>
<proteinExistence type="predicted"/>
<dbReference type="GO" id="GO:0045332">
    <property type="term" value="P:phospholipid translocation"/>
    <property type="evidence" value="ECO:0007669"/>
    <property type="project" value="TreeGrafter"/>
</dbReference>
<dbReference type="InterPro" id="IPR036412">
    <property type="entry name" value="HAD-like_sf"/>
</dbReference>
<comment type="caution">
    <text evidence="5">The sequence shown here is derived from an EMBL/GenBank/DDBJ whole genome shotgun (WGS) entry which is preliminary data.</text>
</comment>
<dbReference type="GO" id="GO:0005886">
    <property type="term" value="C:plasma membrane"/>
    <property type="evidence" value="ECO:0007669"/>
    <property type="project" value="TreeGrafter"/>
</dbReference>